<dbReference type="PROSITE" id="PS50082">
    <property type="entry name" value="WD_REPEATS_2"/>
    <property type="match status" value="5"/>
</dbReference>
<organism evidence="1 2">
    <name type="scientific">Mycoavidus cysteinexigens</name>
    <dbReference type="NCBI Taxonomy" id="1553431"/>
    <lineage>
        <taxon>Bacteria</taxon>
        <taxon>Pseudomonadati</taxon>
        <taxon>Pseudomonadota</taxon>
        <taxon>Betaproteobacteria</taxon>
        <taxon>Burkholderiales</taxon>
        <taxon>Burkholderiaceae</taxon>
        <taxon>Mycoavidus</taxon>
    </lineage>
</organism>
<dbReference type="CDD" id="cd00200">
    <property type="entry name" value="WD40"/>
    <property type="match status" value="1"/>
</dbReference>
<dbReference type="InterPro" id="IPR020472">
    <property type="entry name" value="WD40_PAC1"/>
</dbReference>
<dbReference type="PRINTS" id="PR00320">
    <property type="entry name" value="GPROTEINBRPT"/>
</dbReference>
<protein>
    <submittedName>
        <fullName evidence="1">Uncharacterized protein</fullName>
    </submittedName>
</protein>
<dbReference type="Pfam" id="PF00805">
    <property type="entry name" value="Pentapeptide"/>
    <property type="match status" value="1"/>
</dbReference>
<reference evidence="1 2" key="1">
    <citation type="journal article" date="2018" name="Microbes Environ.">
        <title>Comparative Genomic Insights into Endofungal Lifestyles of Two Bacterial Endosymbionts, Mycoavidus cysteinexigens and Burkholderia rhizoxinica.</title>
        <authorList>
            <person name="Sharmin D."/>
            <person name="Guo Y."/>
            <person name="Nishizawa T."/>
            <person name="Ohshima S."/>
            <person name="Sato Y."/>
            <person name="Takashima Y."/>
            <person name="Narisawa K."/>
            <person name="Ohta H."/>
        </authorList>
    </citation>
    <scope>NUCLEOTIDE SEQUENCE [LARGE SCALE GENOMIC DNA]</scope>
    <source>
        <strain evidence="1 2">B1-EB</strain>
    </source>
</reference>
<sequence length="895" mass="99570">MLPVSGSKIPQTSNALTPSNLRTQIEAIHEQASGDGQSIVQASENCVVSNQLYGESHTVTTNFFLTASDSNTKLIFEKLNVHAEAARYKPLAQLGTHIEELKVAYLNALEEVDVVRDALALYVPCEGQESAHAEASFALIEKVRDFLSSEKKVLLLLGEAGSGKSTFNQYLARTLWEEYQRSSEKDAPLPLFIALAEHNPSCEDLIESYLLEQKFSQGAIDALRKEKRCIFILDGFDEIKDRSQAFYTHNRLDRWNAKVIISSRPEYLGKEYSSQFQKRGQTSALQEYWISPISDNWIEAYIKNYIRHAGHQNWNFDRYLAALNRLPTLKEAIRRPFLLRMALDLLPDLTENESTAPITRIALYDEYVSRWWSRSEVRLQHIKLTDEEKKALEKLRLHLTAKGLGASQKMATALTKEGLIQAFYEPENGEVVPEAWRAYFEDDAEKRLLLFNAPLIHRGQYYRFIHKSIQDYLVARAICGRQFSSKVPDVKAELNKCLLVDEPLILDFLVERIGQHPLFKKYLHAWIEASKDSDAVTVGAANAITVLVRAGVQFNGADLRGIRIRGADLRGGEFDHAQLQGADLREVNLRSIWLNKANLIDVQMEGAKFGERPFLKAESKMESCASYSPSVNSYAIGLRNGRISVYDTSNWKRLFTLEGHTSSVNSVNYSPSGTQIISVSSDNTVRMWDAHSGAACFTLEGHTDYVTSVVYSPNGRQIASGSWDKTVRLWDAESGAAGLTLEGHTDSVSSVVYSPSGAQIASGSDDKTVRLWDAESGAAGLTLEGHTDSVSSVVYSPSGAQLASGSSDKTVRVWDVKNGELIRTLKGHAEGIRSVVYLPSGISIASVGVEGEVRVWDADTGDLLQDVSRSHSGSVYRILYSPQGDQIVSDNSRTF</sequence>
<dbReference type="InterPro" id="IPR019775">
    <property type="entry name" value="WD40_repeat_CS"/>
</dbReference>
<dbReference type="SUPFAM" id="SSF141571">
    <property type="entry name" value="Pentapeptide repeat-like"/>
    <property type="match status" value="1"/>
</dbReference>
<dbReference type="InterPro" id="IPR001680">
    <property type="entry name" value="WD40_rpt"/>
</dbReference>
<dbReference type="SUPFAM" id="SSF52540">
    <property type="entry name" value="P-loop containing nucleoside triphosphate hydrolases"/>
    <property type="match status" value="1"/>
</dbReference>
<dbReference type="PROSITE" id="PS50837">
    <property type="entry name" value="NACHT"/>
    <property type="match status" value="1"/>
</dbReference>
<evidence type="ECO:0000313" key="2">
    <source>
        <dbReference type="Proteomes" id="UP000282597"/>
    </source>
</evidence>
<dbReference type="PROSITE" id="PS50294">
    <property type="entry name" value="WD_REPEATS_REGION"/>
    <property type="match status" value="5"/>
</dbReference>
<keyword evidence="2" id="KW-1185">Reference proteome</keyword>
<dbReference type="Gene3D" id="2.130.10.10">
    <property type="entry name" value="YVTN repeat-like/Quinoprotein amine dehydrogenase"/>
    <property type="match status" value="2"/>
</dbReference>
<gene>
    <name evidence="1" type="ORF">MCB1EB_1410</name>
</gene>
<dbReference type="InterPro" id="IPR036322">
    <property type="entry name" value="WD40_repeat_dom_sf"/>
</dbReference>
<accession>A0A2Z6EVX1</accession>
<dbReference type="InterPro" id="IPR007111">
    <property type="entry name" value="NACHT_NTPase"/>
</dbReference>
<dbReference type="PANTHER" id="PTHR22847">
    <property type="entry name" value="WD40 REPEAT PROTEIN"/>
    <property type="match status" value="1"/>
</dbReference>
<dbReference type="KEGG" id="mcys:MCB1EB_1410"/>
<dbReference type="SMART" id="SM00320">
    <property type="entry name" value="WD40"/>
    <property type="match status" value="5"/>
</dbReference>
<dbReference type="PANTHER" id="PTHR22847:SF637">
    <property type="entry name" value="WD REPEAT DOMAIN 5B"/>
    <property type="match status" value="1"/>
</dbReference>
<proteinExistence type="predicted"/>
<dbReference type="EMBL" id="AP018150">
    <property type="protein sequence ID" value="BBE09571.1"/>
    <property type="molecule type" value="Genomic_DNA"/>
</dbReference>
<dbReference type="Pfam" id="PF05729">
    <property type="entry name" value="NACHT"/>
    <property type="match status" value="1"/>
</dbReference>
<dbReference type="RefSeq" id="WP_052393570.1">
    <property type="nucleotide sequence ID" value="NZ_AP018150.1"/>
</dbReference>
<dbReference type="Gene3D" id="2.160.20.80">
    <property type="entry name" value="E3 ubiquitin-protein ligase SopA"/>
    <property type="match status" value="1"/>
</dbReference>
<dbReference type="InterPro" id="IPR015943">
    <property type="entry name" value="WD40/YVTN_repeat-like_dom_sf"/>
</dbReference>
<dbReference type="AlphaFoldDB" id="A0A2Z6EVX1"/>
<dbReference type="SUPFAM" id="SSF50978">
    <property type="entry name" value="WD40 repeat-like"/>
    <property type="match status" value="1"/>
</dbReference>
<dbReference type="PROSITE" id="PS00678">
    <property type="entry name" value="WD_REPEATS_1"/>
    <property type="match status" value="4"/>
</dbReference>
<dbReference type="Proteomes" id="UP000282597">
    <property type="component" value="Chromosome"/>
</dbReference>
<dbReference type="Gene3D" id="3.40.50.300">
    <property type="entry name" value="P-loop containing nucleotide triphosphate hydrolases"/>
    <property type="match status" value="1"/>
</dbReference>
<dbReference type="InterPro" id="IPR027417">
    <property type="entry name" value="P-loop_NTPase"/>
</dbReference>
<evidence type="ECO:0000313" key="1">
    <source>
        <dbReference type="EMBL" id="BBE09571.1"/>
    </source>
</evidence>
<dbReference type="Pfam" id="PF00400">
    <property type="entry name" value="WD40"/>
    <property type="match status" value="5"/>
</dbReference>
<name>A0A2Z6EVX1_9BURK</name>
<dbReference type="InterPro" id="IPR001646">
    <property type="entry name" value="5peptide_repeat"/>
</dbReference>